<reference evidence="6" key="1">
    <citation type="submission" date="2025-08" db="UniProtKB">
        <authorList>
            <consortium name="RefSeq"/>
        </authorList>
    </citation>
    <scope>IDENTIFICATION</scope>
    <source>
        <tissue evidence="6">Tentacle</tissue>
    </source>
</reference>
<organism evidence="5 6">
    <name type="scientific">Actinia tenebrosa</name>
    <name type="common">Australian red waratah sea anemone</name>
    <dbReference type="NCBI Taxonomy" id="6105"/>
    <lineage>
        <taxon>Eukaryota</taxon>
        <taxon>Metazoa</taxon>
        <taxon>Cnidaria</taxon>
        <taxon>Anthozoa</taxon>
        <taxon>Hexacorallia</taxon>
        <taxon>Actiniaria</taxon>
        <taxon>Actiniidae</taxon>
        <taxon>Actinia</taxon>
    </lineage>
</organism>
<gene>
    <name evidence="6" type="primary">LOC116291871</name>
</gene>
<dbReference type="RefSeq" id="XP_031554957.1">
    <property type="nucleotide sequence ID" value="XM_031699097.1"/>
</dbReference>
<evidence type="ECO:0000313" key="6">
    <source>
        <dbReference type="RefSeq" id="XP_031554957.1"/>
    </source>
</evidence>
<evidence type="ECO:0000256" key="2">
    <source>
        <dbReference type="ARBA" id="ARBA00093393"/>
    </source>
</evidence>
<dbReference type="Pfam" id="PF07258">
    <property type="entry name" value="COMM_domain"/>
    <property type="match status" value="1"/>
</dbReference>
<dbReference type="PROSITE" id="PS51269">
    <property type="entry name" value="COMM"/>
    <property type="match status" value="1"/>
</dbReference>
<keyword evidence="5" id="KW-1185">Reference proteome</keyword>
<dbReference type="PANTHER" id="PTHR16231">
    <property type="entry name" value="COMM DOMAIN-CONTAINING PROTEIN 4-8 FAMILY MEMBER"/>
    <property type="match status" value="1"/>
</dbReference>
<comment type="function">
    <text evidence="2">Scaffold protein in the commander complex that is essential for endosomal recycling of transmembrane cargos; the commander complex is composed of the CCC subcomplex and the retriever subcomplex. May modulate activity of cullin-RING E3 ubiquitin ligase (CRL) complexes. Down-regulates activation of NF-kappa-B. Inhibits TNF-induced NFKB1 activation.</text>
</comment>
<sequence length="199" mass="22270">MKMAEKILTNIPQGFNAAVEKIKIIPQDIFAEICQDVADFLQYKLSVIDTEQHQKRLNQAGIDCDAKLVSNVITYIFRSSAKAKATPNQLIEELSAAMIWEESSLAVIKHIWNEQGNFLCSPDLVKTLNVGQLVDMRWKLSIGMSSSICRNLNAPYITLLITVSDSSGNLKSKSCELTVSEFKKFSSLMREMSSMLETV</sequence>
<dbReference type="Proteomes" id="UP000515163">
    <property type="component" value="Unplaced"/>
</dbReference>
<evidence type="ECO:0000313" key="5">
    <source>
        <dbReference type="Proteomes" id="UP000515163"/>
    </source>
</evidence>
<name>A0A6P8HQM6_ACTTE</name>
<comment type="similarity">
    <text evidence="3">Belongs to the COMM domain-containing protein 6 family.</text>
</comment>
<dbReference type="GO" id="GO:0051059">
    <property type="term" value="F:NF-kappaB binding"/>
    <property type="evidence" value="ECO:0007669"/>
    <property type="project" value="TreeGrafter"/>
</dbReference>
<evidence type="ECO:0000259" key="4">
    <source>
        <dbReference type="PROSITE" id="PS51269"/>
    </source>
</evidence>
<accession>A0A6P8HQM6</accession>
<evidence type="ECO:0000256" key="1">
    <source>
        <dbReference type="ARBA" id="ARBA00039908"/>
    </source>
</evidence>
<proteinExistence type="inferred from homology"/>
<dbReference type="InParanoid" id="A0A6P8HQM6"/>
<dbReference type="InterPro" id="IPR047155">
    <property type="entry name" value="COMMD4/6/7/8"/>
</dbReference>
<evidence type="ECO:0000256" key="3">
    <source>
        <dbReference type="ARBA" id="ARBA00093468"/>
    </source>
</evidence>
<feature type="domain" description="COMM" evidence="4">
    <location>
        <begin position="132"/>
        <end position="199"/>
    </location>
</feature>
<protein>
    <recommendedName>
        <fullName evidence="1">COMM domain-containing protein 6</fullName>
    </recommendedName>
</protein>
<dbReference type="OrthoDB" id="10251827at2759"/>
<dbReference type="AlphaFoldDB" id="A0A6P8HQM6"/>
<dbReference type="KEGG" id="aten:116291871"/>
<dbReference type="InterPro" id="IPR017920">
    <property type="entry name" value="COMM"/>
</dbReference>
<dbReference type="GeneID" id="116291871"/>
<dbReference type="PANTHER" id="PTHR16231:SF5">
    <property type="entry name" value="COMM DOMAIN-CONTAINING PROTEIN 6"/>
    <property type="match status" value="1"/>
</dbReference>